<name>A0A977L2Y9_9CYAN</name>
<dbReference type="AlphaFoldDB" id="A0A977L2Y9"/>
<evidence type="ECO:0000259" key="1">
    <source>
        <dbReference type="SMART" id="SM00563"/>
    </source>
</evidence>
<dbReference type="Proteomes" id="UP001065613">
    <property type="component" value="Chromosome"/>
</dbReference>
<dbReference type="EMBL" id="CP073041">
    <property type="protein sequence ID" value="UXE64432.1"/>
    <property type="molecule type" value="Genomic_DNA"/>
</dbReference>
<feature type="domain" description="Phospholipid/glycerol acyltransferase" evidence="1">
    <location>
        <begin position="66"/>
        <end position="210"/>
    </location>
</feature>
<dbReference type="SMART" id="SM00563">
    <property type="entry name" value="PlsC"/>
    <property type="match status" value="1"/>
</dbReference>
<keyword evidence="2" id="KW-0808">Transferase</keyword>
<dbReference type="InterPro" id="IPR002123">
    <property type="entry name" value="Plipid/glycerol_acylTrfase"/>
</dbReference>
<dbReference type="KEGG" id="wna:KA717_19335"/>
<sequence>MVSNSPRAQPPLEFIPPALNPWVLATCQRILPLWLHWQTPIEKVTGKNLDILVRTYEQFQAGQVRFLLAFRHPSVNDPYCMGYLFWQLLPQAAKAQKVGLDAPLHSHFMYDRGIPLWAGKNIAWLYSRLGGTSIQRGKLDLPGLRSARDLLANSPYPLAAAPEGATNGHNEVISPLEPGIAQLGFWCVEDLQKANRSEAVLLLPVGIQYSYLEPPWIEIETLLSQLEEDCGITSPTDHSLEEPKLYQRLYHLGEVMLDLMENFYRDFYHQDLPKVAQLQTLLIQNLETVQAEPNRLFALRLQNLLNVALGVAEQYFNIHAKGELSERCRRLEQAGWDYIYREDLKPNNPICTVQRGLADRLAEEAELRMWHMRIVETFVAVTGNYVQEKPTVERFADTLLLLWDVITRIKGESAFFRPSLGKQRAQITIGEPISVTQRAPDYKANRRQAVARLTQDLQDSLESLIIH</sequence>
<organism evidence="2">
    <name type="scientific">Woronichinia naegeliana WA131</name>
    <dbReference type="NCBI Taxonomy" id="2824559"/>
    <lineage>
        <taxon>Bacteria</taxon>
        <taxon>Bacillati</taxon>
        <taxon>Cyanobacteriota</taxon>
        <taxon>Cyanophyceae</taxon>
        <taxon>Synechococcales</taxon>
        <taxon>Coelosphaeriaceae</taxon>
        <taxon>Woronichinia</taxon>
    </lineage>
</organism>
<evidence type="ECO:0000313" key="2">
    <source>
        <dbReference type="EMBL" id="UXE64432.1"/>
    </source>
</evidence>
<gene>
    <name evidence="2" type="ORF">KA717_19335</name>
</gene>
<proteinExistence type="predicted"/>
<protein>
    <submittedName>
        <fullName evidence="2">1-acyl-sn-glycerol-3-phosphate acyltransferase</fullName>
    </submittedName>
</protein>
<keyword evidence="2" id="KW-0012">Acyltransferase</keyword>
<accession>A0A977L2Y9</accession>
<reference evidence="2" key="1">
    <citation type="submission" date="2021-04" db="EMBL/GenBank/DDBJ databases">
        <title>Genome sequence of Woronichinia naegeliana from Washington state freshwater lake bloom.</title>
        <authorList>
            <person name="Dreher T.W."/>
        </authorList>
    </citation>
    <scope>NUCLEOTIDE SEQUENCE</scope>
    <source>
        <strain evidence="2">WA131</strain>
    </source>
</reference>
<dbReference type="GO" id="GO:0016746">
    <property type="term" value="F:acyltransferase activity"/>
    <property type="evidence" value="ECO:0007669"/>
    <property type="project" value="UniProtKB-KW"/>
</dbReference>